<dbReference type="Proteomes" id="UP001498238">
    <property type="component" value="Unassembled WGS sequence"/>
</dbReference>
<dbReference type="CDD" id="cd00090">
    <property type="entry name" value="HTH_ARSR"/>
    <property type="match status" value="1"/>
</dbReference>
<keyword evidence="1" id="KW-0805">Transcription regulation</keyword>
<evidence type="ECO:0000256" key="1">
    <source>
        <dbReference type="ARBA" id="ARBA00023015"/>
    </source>
</evidence>
<evidence type="ECO:0000256" key="3">
    <source>
        <dbReference type="ARBA" id="ARBA00023163"/>
    </source>
</evidence>
<dbReference type="PANTHER" id="PTHR38465:SF1">
    <property type="entry name" value="HTH-TYPE TRANSCRIPTIONAL REGULATOR MJ1563-RELATED"/>
    <property type="match status" value="1"/>
</dbReference>
<name>A0ABN0SP96_9MICO</name>
<dbReference type="InterPro" id="IPR036388">
    <property type="entry name" value="WH-like_DNA-bd_sf"/>
</dbReference>
<evidence type="ECO:0000259" key="4">
    <source>
        <dbReference type="Pfam" id="PF12802"/>
    </source>
</evidence>
<dbReference type="InterPro" id="IPR011991">
    <property type="entry name" value="ArsR-like_HTH"/>
</dbReference>
<feature type="domain" description="HTH marR-type" evidence="4">
    <location>
        <begin position="39"/>
        <end position="81"/>
    </location>
</feature>
<keyword evidence="3" id="KW-0804">Transcription</keyword>
<reference evidence="5 6" key="1">
    <citation type="submission" date="2024-01" db="EMBL/GenBank/DDBJ databases">
        <title>Characterization of antibiotic resistant novel bacterial strains and their environmental applications.</title>
        <authorList>
            <person name="Manzoor S."/>
            <person name="Abbas S."/>
            <person name="Arshad M."/>
            <person name="Ahmed I."/>
        </authorList>
    </citation>
    <scope>NUCLEOTIDE SEQUENCE [LARGE SCALE GENOMIC DNA]</scope>
    <source>
        <strain evidence="5 6">NCCP-602</strain>
    </source>
</reference>
<dbReference type="PANTHER" id="PTHR38465">
    <property type="entry name" value="HTH-TYPE TRANSCRIPTIONAL REGULATOR MJ1563-RELATED"/>
    <property type="match status" value="1"/>
</dbReference>
<dbReference type="RefSeq" id="WP_339393037.1">
    <property type="nucleotide sequence ID" value="NZ_BAAAAF010000008.1"/>
</dbReference>
<dbReference type="InterPro" id="IPR036390">
    <property type="entry name" value="WH_DNA-bd_sf"/>
</dbReference>
<evidence type="ECO:0000256" key="2">
    <source>
        <dbReference type="ARBA" id="ARBA00023125"/>
    </source>
</evidence>
<dbReference type="EMBL" id="BAAAAF010000008">
    <property type="protein sequence ID" value="GAA0036209.1"/>
    <property type="molecule type" value="Genomic_DNA"/>
</dbReference>
<dbReference type="Gene3D" id="1.10.10.10">
    <property type="entry name" value="Winged helix-like DNA-binding domain superfamily/Winged helix DNA-binding domain"/>
    <property type="match status" value="1"/>
</dbReference>
<dbReference type="InterPro" id="IPR052362">
    <property type="entry name" value="HTH-GbsR_regulator"/>
</dbReference>
<gene>
    <name evidence="5" type="ORF">NCCP602_21700</name>
</gene>
<keyword evidence="2" id="KW-0238">DNA-binding</keyword>
<dbReference type="Pfam" id="PF12802">
    <property type="entry name" value="MarR_2"/>
    <property type="match status" value="1"/>
</dbReference>
<dbReference type="InterPro" id="IPR000835">
    <property type="entry name" value="HTH_MarR-typ"/>
</dbReference>
<evidence type="ECO:0000313" key="5">
    <source>
        <dbReference type="EMBL" id="GAA0036209.1"/>
    </source>
</evidence>
<keyword evidence="6" id="KW-1185">Reference proteome</keyword>
<sequence length="166" mass="18348">MVADPPSAFRREFSTRFGTMWTMSGGSELEGRIAGYLLLDSAGGVTAAELVEVLGISAGTVSTATRRLIEAGFVRRVRPVGTRADRFIMDADVWAGFLDREYAYLRAQRELAASALDHVDPGTDAHARVTNMNDYMSWLIDDVDLASAWAKHKAALRREREGPRDR</sequence>
<evidence type="ECO:0000313" key="6">
    <source>
        <dbReference type="Proteomes" id="UP001498238"/>
    </source>
</evidence>
<comment type="caution">
    <text evidence="5">The sequence shown here is derived from an EMBL/GenBank/DDBJ whole genome shotgun (WGS) entry which is preliminary data.</text>
</comment>
<accession>A0ABN0SP96</accession>
<protein>
    <recommendedName>
        <fullName evidence="4">HTH marR-type domain-containing protein</fullName>
    </recommendedName>
</protein>
<dbReference type="SUPFAM" id="SSF46785">
    <property type="entry name" value="Winged helix' DNA-binding domain"/>
    <property type="match status" value="1"/>
</dbReference>
<organism evidence="5 6">
    <name type="scientific">Brevibacterium metallidurans</name>
    <dbReference type="NCBI Taxonomy" id="1482676"/>
    <lineage>
        <taxon>Bacteria</taxon>
        <taxon>Bacillati</taxon>
        <taxon>Actinomycetota</taxon>
        <taxon>Actinomycetes</taxon>
        <taxon>Micrococcales</taxon>
        <taxon>Brevibacteriaceae</taxon>
        <taxon>Brevibacterium</taxon>
    </lineage>
</organism>
<proteinExistence type="predicted"/>